<feature type="compositionally biased region" description="Basic and acidic residues" evidence="1">
    <location>
        <begin position="55"/>
        <end position="72"/>
    </location>
</feature>
<feature type="compositionally biased region" description="Polar residues" evidence="1">
    <location>
        <begin position="17"/>
        <end position="26"/>
    </location>
</feature>
<dbReference type="AlphaFoldDB" id="A0A9P5PN68"/>
<feature type="compositionally biased region" description="Polar residues" evidence="1">
    <location>
        <begin position="491"/>
        <end position="510"/>
    </location>
</feature>
<feature type="region of interest" description="Disordered" evidence="1">
    <location>
        <begin position="459"/>
        <end position="534"/>
    </location>
</feature>
<feature type="compositionally biased region" description="Basic and acidic residues" evidence="1">
    <location>
        <begin position="129"/>
        <end position="139"/>
    </location>
</feature>
<comment type="caution">
    <text evidence="2">The sequence shown here is derived from an EMBL/GenBank/DDBJ whole genome shotgun (WGS) entry which is preliminary data.</text>
</comment>
<feature type="compositionally biased region" description="Pro residues" evidence="1">
    <location>
        <begin position="236"/>
        <end position="248"/>
    </location>
</feature>
<protein>
    <submittedName>
        <fullName evidence="2">Uncharacterized protein</fullName>
    </submittedName>
</protein>
<sequence length="559" mass="60610">MSTMFDMNAPRPAFLNEGSSKTPSLRSISLKGKISFVSGLLNKSSSKSHNPETGPKNDLETPPELPEKEEKLSNNNTVKSPPTRAPDTKPETRRDTKRVTRSTLAKRLTFRKPSPQPDRVPIPSSSSRQLREAALRERGLLPAKDMSAMEREWDLRISPVFLLPETASDGTSEADRIKQEWEARVNTPEPPSPASDSIKPEQLIPDLENVHQVSLPSPDPPTLRKASSRTDLAIAKPPPARALPPLPLDPESIPLPASPIEEALSVRSLEISPRIIPLPLSPSPPSSPRTVESPLSEGAEAEFSSPRPNLSLSFAPPVGSLVASPSTYECSEDGALAPPKPRSRSRPAPATSSDSDDASIATPSLDHSEFTLESPSTSYHPIHKPKPNALVKTWANEPTVPVIVESPIEENGVVMPTDALPEDDSNLPPLPPPRRRTQSGGLKKHKSLLGSFRRSVVETLSRGGNSPSARKTTFDISHLPPSPTVPTSTSFASQLVSSKSTPTYLTTQSLPRGRTDRISSVGLPRQPLSPTIHSNGSILLQTNHIEDEESRRMTEMAFM</sequence>
<organism evidence="2 3">
    <name type="scientific">Rhodocollybia butyracea</name>
    <dbReference type="NCBI Taxonomy" id="206335"/>
    <lineage>
        <taxon>Eukaryota</taxon>
        <taxon>Fungi</taxon>
        <taxon>Dikarya</taxon>
        <taxon>Basidiomycota</taxon>
        <taxon>Agaricomycotina</taxon>
        <taxon>Agaricomycetes</taxon>
        <taxon>Agaricomycetidae</taxon>
        <taxon>Agaricales</taxon>
        <taxon>Marasmiineae</taxon>
        <taxon>Omphalotaceae</taxon>
        <taxon>Rhodocollybia</taxon>
    </lineage>
</organism>
<feature type="region of interest" description="Disordered" evidence="1">
    <location>
        <begin position="419"/>
        <end position="443"/>
    </location>
</feature>
<evidence type="ECO:0000256" key="1">
    <source>
        <dbReference type="SAM" id="MobiDB-lite"/>
    </source>
</evidence>
<feature type="region of interest" description="Disordered" evidence="1">
    <location>
        <begin position="41"/>
        <end position="142"/>
    </location>
</feature>
<proteinExistence type="predicted"/>
<feature type="compositionally biased region" description="Basic and acidic residues" evidence="1">
    <location>
        <begin position="86"/>
        <end position="98"/>
    </location>
</feature>
<feature type="region of interest" description="Disordered" evidence="1">
    <location>
        <begin position="275"/>
        <end position="384"/>
    </location>
</feature>
<dbReference type="OrthoDB" id="3168445at2759"/>
<gene>
    <name evidence="2" type="ORF">BDP27DRAFT_1326132</name>
</gene>
<feature type="compositionally biased region" description="Low complexity" evidence="1">
    <location>
        <begin position="346"/>
        <end position="364"/>
    </location>
</feature>
<evidence type="ECO:0000313" key="3">
    <source>
        <dbReference type="Proteomes" id="UP000772434"/>
    </source>
</evidence>
<accession>A0A9P5PN68</accession>
<reference evidence="2" key="1">
    <citation type="submission" date="2020-11" db="EMBL/GenBank/DDBJ databases">
        <authorList>
            <consortium name="DOE Joint Genome Institute"/>
            <person name="Ahrendt S."/>
            <person name="Riley R."/>
            <person name="Andreopoulos W."/>
            <person name="Labutti K."/>
            <person name="Pangilinan J."/>
            <person name="Ruiz-Duenas F.J."/>
            <person name="Barrasa J.M."/>
            <person name="Sanchez-Garcia M."/>
            <person name="Camarero S."/>
            <person name="Miyauchi S."/>
            <person name="Serrano A."/>
            <person name="Linde D."/>
            <person name="Babiker R."/>
            <person name="Drula E."/>
            <person name="Ayuso-Fernandez I."/>
            <person name="Pacheco R."/>
            <person name="Padilla G."/>
            <person name="Ferreira P."/>
            <person name="Barriuso J."/>
            <person name="Kellner H."/>
            <person name="Castanera R."/>
            <person name="Alfaro M."/>
            <person name="Ramirez L."/>
            <person name="Pisabarro A.G."/>
            <person name="Kuo A."/>
            <person name="Tritt A."/>
            <person name="Lipzen A."/>
            <person name="He G."/>
            <person name="Yan M."/>
            <person name="Ng V."/>
            <person name="Cullen D."/>
            <person name="Martin F."/>
            <person name="Rosso M.-N."/>
            <person name="Henrissat B."/>
            <person name="Hibbett D."/>
            <person name="Martinez A.T."/>
            <person name="Grigoriev I.V."/>
        </authorList>
    </citation>
    <scope>NUCLEOTIDE SEQUENCE</scope>
    <source>
        <strain evidence="2">AH 40177</strain>
    </source>
</reference>
<keyword evidence="3" id="KW-1185">Reference proteome</keyword>
<feature type="region of interest" description="Disordered" evidence="1">
    <location>
        <begin position="182"/>
        <end position="201"/>
    </location>
</feature>
<dbReference type="EMBL" id="JADNRY010000055">
    <property type="protein sequence ID" value="KAF9068931.1"/>
    <property type="molecule type" value="Genomic_DNA"/>
</dbReference>
<feature type="compositionally biased region" description="Basic residues" evidence="1">
    <location>
        <begin position="433"/>
        <end position="443"/>
    </location>
</feature>
<feature type="compositionally biased region" description="Polar residues" evidence="1">
    <location>
        <begin position="462"/>
        <end position="475"/>
    </location>
</feature>
<feature type="region of interest" description="Disordered" evidence="1">
    <location>
        <begin position="211"/>
        <end position="256"/>
    </location>
</feature>
<dbReference type="Proteomes" id="UP000772434">
    <property type="component" value="Unassembled WGS sequence"/>
</dbReference>
<evidence type="ECO:0000313" key="2">
    <source>
        <dbReference type="EMBL" id="KAF9068931.1"/>
    </source>
</evidence>
<name>A0A9P5PN68_9AGAR</name>
<feature type="region of interest" description="Disordered" evidence="1">
    <location>
        <begin position="1"/>
        <end position="26"/>
    </location>
</feature>